<dbReference type="GO" id="GO:0005634">
    <property type="term" value="C:nucleus"/>
    <property type="evidence" value="ECO:0007669"/>
    <property type="project" value="UniProtKB-SubCell"/>
</dbReference>
<protein>
    <recommendedName>
        <fullName evidence="2">mRNA guanylyltransferase</fullName>
        <ecNumber evidence="2">2.7.7.50</ecNumber>
    </recommendedName>
</protein>
<evidence type="ECO:0000256" key="5">
    <source>
        <dbReference type="ARBA" id="ARBA00022695"/>
    </source>
</evidence>
<comment type="subcellular location">
    <subcellularLocation>
        <location evidence="1">Nucleus</location>
    </subcellularLocation>
</comment>
<dbReference type="GO" id="GO:0004484">
    <property type="term" value="F:mRNA guanylyltransferase activity"/>
    <property type="evidence" value="ECO:0007669"/>
    <property type="project" value="UniProtKB-EC"/>
</dbReference>
<dbReference type="Pfam" id="PF01331">
    <property type="entry name" value="mRNA_cap_enzyme"/>
    <property type="match status" value="1"/>
</dbReference>
<name>A0A183ENH1_9BILA</name>
<keyword evidence="4" id="KW-0808">Transferase</keyword>
<evidence type="ECO:0000259" key="12">
    <source>
        <dbReference type="Pfam" id="PF03919"/>
    </source>
</evidence>
<keyword evidence="8" id="KW-0342">GTP-binding</keyword>
<dbReference type="Gene3D" id="4.10.87.10">
    <property type="entry name" value="mRNA Capping Enzyme, domain 3"/>
    <property type="match status" value="1"/>
</dbReference>
<organism evidence="13">
    <name type="scientific">Gongylonema pulchrum</name>
    <dbReference type="NCBI Taxonomy" id="637853"/>
    <lineage>
        <taxon>Eukaryota</taxon>
        <taxon>Metazoa</taxon>
        <taxon>Ecdysozoa</taxon>
        <taxon>Nematoda</taxon>
        <taxon>Chromadorea</taxon>
        <taxon>Rhabditida</taxon>
        <taxon>Spirurina</taxon>
        <taxon>Spiruromorpha</taxon>
        <taxon>Spiruroidea</taxon>
        <taxon>Gongylonematidae</taxon>
        <taxon>Gongylonema</taxon>
    </lineage>
</organism>
<dbReference type="GO" id="GO:0005525">
    <property type="term" value="F:GTP binding"/>
    <property type="evidence" value="ECO:0007669"/>
    <property type="project" value="UniProtKB-KW"/>
</dbReference>
<evidence type="ECO:0000256" key="3">
    <source>
        <dbReference type="ARBA" id="ARBA00022664"/>
    </source>
</evidence>
<proteinExistence type="predicted"/>
<dbReference type="FunFam" id="2.40.50.140:FF:000291">
    <property type="entry name" value="mRNA-capping enzyme"/>
    <property type="match status" value="1"/>
</dbReference>
<evidence type="ECO:0000256" key="6">
    <source>
        <dbReference type="ARBA" id="ARBA00022741"/>
    </source>
</evidence>
<dbReference type="SUPFAM" id="SSF50249">
    <property type="entry name" value="Nucleic acid-binding proteins"/>
    <property type="match status" value="1"/>
</dbReference>
<evidence type="ECO:0000259" key="11">
    <source>
        <dbReference type="Pfam" id="PF01331"/>
    </source>
</evidence>
<dbReference type="InterPro" id="IPR012340">
    <property type="entry name" value="NA-bd_OB-fold"/>
</dbReference>
<dbReference type="Pfam" id="PF03919">
    <property type="entry name" value="mRNA_cap_C"/>
    <property type="match status" value="1"/>
</dbReference>
<dbReference type="GO" id="GO:0006370">
    <property type="term" value="P:7-methylguanosine mRNA capping"/>
    <property type="evidence" value="ECO:0007669"/>
    <property type="project" value="UniProtKB-KW"/>
</dbReference>
<dbReference type="AlphaFoldDB" id="A0A183ENH1"/>
<reference evidence="13" key="1">
    <citation type="submission" date="2016-06" db="UniProtKB">
        <authorList>
            <consortium name="WormBaseParasite"/>
        </authorList>
    </citation>
    <scope>IDENTIFICATION</scope>
</reference>
<keyword evidence="7" id="KW-0506">mRNA capping</keyword>
<keyword evidence="5" id="KW-0548">Nucleotidyltransferase</keyword>
<keyword evidence="6" id="KW-0547">Nucleotide-binding</keyword>
<feature type="domain" description="mRNA capping enzyme adenylation" evidence="11">
    <location>
        <begin position="2"/>
        <end position="50"/>
    </location>
</feature>
<dbReference type="InterPro" id="IPR001339">
    <property type="entry name" value="mRNA_cap_enzyme_adenylation"/>
</dbReference>
<dbReference type="PANTHER" id="PTHR10367">
    <property type="entry name" value="MRNA-CAPPING ENZYME"/>
    <property type="match status" value="1"/>
</dbReference>
<dbReference type="InterPro" id="IPR013846">
    <property type="entry name" value="mRNA_cap_enzyme_C"/>
</dbReference>
<evidence type="ECO:0000256" key="7">
    <source>
        <dbReference type="ARBA" id="ARBA00023042"/>
    </source>
</evidence>
<dbReference type="GO" id="GO:0005524">
    <property type="term" value="F:ATP binding"/>
    <property type="evidence" value="ECO:0007669"/>
    <property type="project" value="InterPro"/>
</dbReference>
<dbReference type="SUPFAM" id="SSF56091">
    <property type="entry name" value="DNA ligase/mRNA capping enzyme, catalytic domain"/>
    <property type="match status" value="1"/>
</dbReference>
<feature type="domain" description="mRNA capping enzyme C-terminal" evidence="12">
    <location>
        <begin position="54"/>
        <end position="178"/>
    </location>
</feature>
<dbReference type="PANTHER" id="PTHR10367:SF17">
    <property type="entry name" value="MRNA-CAPPING ENZYME"/>
    <property type="match status" value="1"/>
</dbReference>
<evidence type="ECO:0000256" key="2">
    <source>
        <dbReference type="ARBA" id="ARBA00012475"/>
    </source>
</evidence>
<accession>A0A183ENH1</accession>
<evidence type="ECO:0000256" key="9">
    <source>
        <dbReference type="ARBA" id="ARBA00023242"/>
    </source>
</evidence>
<dbReference type="EC" id="2.7.7.50" evidence="2"/>
<keyword evidence="3" id="KW-0507">mRNA processing</keyword>
<dbReference type="WBParaSite" id="GPUH_0002253901-mRNA-1">
    <property type="protein sequence ID" value="GPUH_0002253901-mRNA-1"/>
    <property type="gene ID" value="GPUH_0002253901"/>
</dbReference>
<evidence type="ECO:0000256" key="1">
    <source>
        <dbReference type="ARBA" id="ARBA00004123"/>
    </source>
</evidence>
<sequence>LQDFYGLEAVRKFFGEKFTKTVAHEIDGLIFQPVNEPYCAGRCDKLLKWKPPSHNSIDFLLRIQRICKPGRCDKLLKWKPPSHNSIDFLLRIQRICKPGELPEYIGFLYVQHENEPKAQMKATKKLLPYNNKIIECTYTNGKWEFMRERTDKSLPNSSKTATAVWNSIIYPIDKEMLVAYVENICNRRSLNFLNI</sequence>
<keyword evidence="9" id="KW-0539">Nucleus</keyword>
<evidence type="ECO:0000256" key="8">
    <source>
        <dbReference type="ARBA" id="ARBA00023134"/>
    </source>
</evidence>
<evidence type="ECO:0000256" key="4">
    <source>
        <dbReference type="ARBA" id="ARBA00022679"/>
    </source>
</evidence>
<comment type="catalytic activity">
    <reaction evidence="10">
        <text>a 5'-end diphospho-ribonucleoside in mRNA + GTP + H(+) = a 5'-end (5'-triphosphoguanosine)-ribonucleoside in mRNA + diphosphate</text>
        <dbReference type="Rhea" id="RHEA:67012"/>
        <dbReference type="Rhea" id="RHEA-COMP:17165"/>
        <dbReference type="Rhea" id="RHEA-COMP:17166"/>
        <dbReference type="ChEBI" id="CHEBI:15378"/>
        <dbReference type="ChEBI" id="CHEBI:33019"/>
        <dbReference type="ChEBI" id="CHEBI:37565"/>
        <dbReference type="ChEBI" id="CHEBI:167616"/>
        <dbReference type="ChEBI" id="CHEBI:167617"/>
        <dbReference type="EC" id="2.7.7.50"/>
    </reaction>
    <physiologicalReaction direction="left-to-right" evidence="10">
        <dbReference type="Rhea" id="RHEA:67013"/>
    </physiologicalReaction>
</comment>
<evidence type="ECO:0000256" key="10">
    <source>
        <dbReference type="ARBA" id="ARBA00044624"/>
    </source>
</evidence>
<dbReference type="InterPro" id="IPR051029">
    <property type="entry name" value="mRNA_Capping_Enz/RNA_Phosphat"/>
</dbReference>
<dbReference type="Gene3D" id="2.40.50.140">
    <property type="entry name" value="Nucleic acid-binding proteins"/>
    <property type="match status" value="1"/>
</dbReference>
<evidence type="ECO:0000313" key="13">
    <source>
        <dbReference type="WBParaSite" id="GPUH_0002253901-mRNA-1"/>
    </source>
</evidence>